<dbReference type="PANTHER" id="PTHR43433:SF5">
    <property type="entry name" value="AB HYDROLASE-1 DOMAIN-CONTAINING PROTEIN"/>
    <property type="match status" value="1"/>
</dbReference>
<gene>
    <name evidence="2" type="ORF">GCM10008942_03460</name>
</gene>
<comment type="caution">
    <text evidence="2">The sequence shown here is derived from an EMBL/GenBank/DDBJ whole genome shotgun (WGS) entry which is preliminary data.</text>
</comment>
<dbReference type="Pfam" id="PF00561">
    <property type="entry name" value="Abhydrolase_1"/>
    <property type="match status" value="1"/>
</dbReference>
<dbReference type="Proteomes" id="UP001499951">
    <property type="component" value="Unassembled WGS sequence"/>
</dbReference>
<evidence type="ECO:0000259" key="1">
    <source>
        <dbReference type="Pfam" id="PF00561"/>
    </source>
</evidence>
<dbReference type="InterPro" id="IPR029058">
    <property type="entry name" value="AB_hydrolase_fold"/>
</dbReference>
<dbReference type="PANTHER" id="PTHR43433">
    <property type="entry name" value="HYDROLASE, ALPHA/BETA FOLD FAMILY PROTEIN"/>
    <property type="match status" value="1"/>
</dbReference>
<feature type="domain" description="AB hydrolase-1" evidence="1">
    <location>
        <begin position="23"/>
        <end position="273"/>
    </location>
</feature>
<sequence length="298" mass="32181">MTRFHVNGVEIDADVFGPSDGIPLLMIHGFGQQSISWGDDWIAGFTRAGFKVIAYDHRDTGLSQKWDGVLPDYAAISQAMREGRKPPAPYTLSDLAADAAGLLDALGIESAHVLGASMGGKIAQLVALDHRAKVRSLTAIFSTTGERDLPPSTREAQVALLSQPEGEDRASVVAHIVASRRAYASTGFASDDAKSAEHIGRCYDRMYYPEGALRHWAAILASPPRGDRLKSLDIAALILHGAADTLIPPEHGRRLAARIPGAVYHEIPGWGHDMPPALIPRLHELIVPFLRKVEEGPK</sequence>
<protein>
    <submittedName>
        <fullName evidence="2">Alpha/beta hydrolase</fullName>
    </submittedName>
</protein>
<dbReference type="InterPro" id="IPR050471">
    <property type="entry name" value="AB_hydrolase"/>
</dbReference>
<dbReference type="InterPro" id="IPR000073">
    <property type="entry name" value="AB_hydrolase_1"/>
</dbReference>
<keyword evidence="3" id="KW-1185">Reference proteome</keyword>
<dbReference type="EMBL" id="BAAADD010000001">
    <property type="protein sequence ID" value="GAA0558287.1"/>
    <property type="molecule type" value="Genomic_DNA"/>
</dbReference>
<reference evidence="3" key="1">
    <citation type="journal article" date="2019" name="Int. J. Syst. Evol. Microbiol.">
        <title>The Global Catalogue of Microorganisms (GCM) 10K type strain sequencing project: providing services to taxonomists for standard genome sequencing and annotation.</title>
        <authorList>
            <consortium name="The Broad Institute Genomics Platform"/>
            <consortium name="The Broad Institute Genome Sequencing Center for Infectious Disease"/>
            <person name="Wu L."/>
            <person name="Ma J."/>
        </authorList>
    </citation>
    <scope>NUCLEOTIDE SEQUENCE [LARGE SCALE GENOMIC DNA]</scope>
    <source>
        <strain evidence="3">JCM 15089</strain>
    </source>
</reference>
<keyword evidence="2" id="KW-0378">Hydrolase</keyword>
<dbReference type="Gene3D" id="3.40.50.1820">
    <property type="entry name" value="alpha/beta hydrolase"/>
    <property type="match status" value="1"/>
</dbReference>
<dbReference type="SUPFAM" id="SSF53474">
    <property type="entry name" value="alpha/beta-Hydrolases"/>
    <property type="match status" value="1"/>
</dbReference>
<proteinExistence type="predicted"/>
<evidence type="ECO:0000313" key="2">
    <source>
        <dbReference type="EMBL" id="GAA0558287.1"/>
    </source>
</evidence>
<evidence type="ECO:0000313" key="3">
    <source>
        <dbReference type="Proteomes" id="UP001499951"/>
    </source>
</evidence>
<organism evidence="2 3">
    <name type="scientific">Rhizomicrobium electricum</name>
    <dbReference type="NCBI Taxonomy" id="480070"/>
    <lineage>
        <taxon>Bacteria</taxon>
        <taxon>Pseudomonadati</taxon>
        <taxon>Pseudomonadota</taxon>
        <taxon>Alphaproteobacteria</taxon>
        <taxon>Micropepsales</taxon>
        <taxon>Micropepsaceae</taxon>
        <taxon>Rhizomicrobium</taxon>
    </lineage>
</organism>
<accession>A0ABP3P1E2</accession>
<dbReference type="GO" id="GO:0016787">
    <property type="term" value="F:hydrolase activity"/>
    <property type="evidence" value="ECO:0007669"/>
    <property type="project" value="UniProtKB-KW"/>
</dbReference>
<dbReference type="RefSeq" id="WP_166930855.1">
    <property type="nucleotide sequence ID" value="NZ_BAAADD010000001.1"/>
</dbReference>
<name>A0ABP3P1E2_9PROT</name>